<dbReference type="EMBL" id="JACXVP010000008">
    <property type="protein sequence ID" value="KAG5592421.1"/>
    <property type="molecule type" value="Genomic_DNA"/>
</dbReference>
<proteinExistence type="predicted"/>
<protein>
    <submittedName>
        <fullName evidence="1">Uncharacterized protein</fullName>
    </submittedName>
</protein>
<evidence type="ECO:0000313" key="2">
    <source>
        <dbReference type="Proteomes" id="UP000824120"/>
    </source>
</evidence>
<name>A0A9J5XX09_SOLCO</name>
<dbReference type="AlphaFoldDB" id="A0A9J5XX09"/>
<gene>
    <name evidence="1" type="ORF">H5410_042935</name>
</gene>
<evidence type="ECO:0000313" key="1">
    <source>
        <dbReference type="EMBL" id="KAG5592421.1"/>
    </source>
</evidence>
<sequence>MNYYNNFTSSFRPYISDPYFCPGTFTTNGVCAHIDCEILGRNYWPKVFMPHNCTCEALGNNQSRCACLIICLAK</sequence>
<dbReference type="Proteomes" id="UP000824120">
    <property type="component" value="Chromosome 8"/>
</dbReference>
<comment type="caution">
    <text evidence="1">The sequence shown here is derived from an EMBL/GenBank/DDBJ whole genome shotgun (WGS) entry which is preliminary data.</text>
</comment>
<accession>A0A9J5XX09</accession>
<organism evidence="1 2">
    <name type="scientific">Solanum commersonii</name>
    <name type="common">Commerson's wild potato</name>
    <name type="synonym">Commerson's nightshade</name>
    <dbReference type="NCBI Taxonomy" id="4109"/>
    <lineage>
        <taxon>Eukaryota</taxon>
        <taxon>Viridiplantae</taxon>
        <taxon>Streptophyta</taxon>
        <taxon>Embryophyta</taxon>
        <taxon>Tracheophyta</taxon>
        <taxon>Spermatophyta</taxon>
        <taxon>Magnoliopsida</taxon>
        <taxon>eudicotyledons</taxon>
        <taxon>Gunneridae</taxon>
        <taxon>Pentapetalae</taxon>
        <taxon>asterids</taxon>
        <taxon>lamiids</taxon>
        <taxon>Solanales</taxon>
        <taxon>Solanaceae</taxon>
        <taxon>Solanoideae</taxon>
        <taxon>Solaneae</taxon>
        <taxon>Solanum</taxon>
    </lineage>
</organism>
<reference evidence="1 2" key="1">
    <citation type="submission" date="2020-09" db="EMBL/GenBank/DDBJ databases">
        <title>De no assembly of potato wild relative species, Solanum commersonii.</title>
        <authorList>
            <person name="Cho K."/>
        </authorList>
    </citation>
    <scope>NUCLEOTIDE SEQUENCE [LARGE SCALE GENOMIC DNA]</scope>
    <source>
        <strain evidence="1">LZ3.2</strain>
        <tissue evidence="1">Leaf</tissue>
    </source>
</reference>
<keyword evidence="2" id="KW-1185">Reference proteome</keyword>